<dbReference type="AlphaFoldDB" id="D0W4T6"/>
<evidence type="ECO:0000313" key="4">
    <source>
        <dbReference type="EMBL" id="EEZ71231.1"/>
    </source>
</evidence>
<dbReference type="eggNOG" id="COG0542">
    <property type="taxonomic scope" value="Bacteria"/>
</dbReference>
<dbReference type="GO" id="GO:0016301">
    <property type="term" value="F:kinase activity"/>
    <property type="evidence" value="ECO:0007669"/>
    <property type="project" value="InterPro"/>
</dbReference>
<protein>
    <submittedName>
        <fullName evidence="4">Zeta toxin</fullName>
    </submittedName>
</protein>
<dbReference type="GO" id="GO:0005524">
    <property type="term" value="F:ATP binding"/>
    <property type="evidence" value="ECO:0007669"/>
    <property type="project" value="UniProtKB-KW"/>
</dbReference>
<accession>D0W4T6</accession>
<keyword evidence="1" id="KW-0547">Nucleotide-binding</keyword>
<comment type="caution">
    <text evidence="4">The sequence shown here is derived from an EMBL/GenBank/DDBJ whole genome shotgun (WGS) entry which is preliminary data.</text>
</comment>
<dbReference type="EMBL" id="ACDY02000010">
    <property type="protein sequence ID" value="EEZ71231.1"/>
    <property type="molecule type" value="Genomic_DNA"/>
</dbReference>
<dbReference type="OrthoDB" id="9813719at2"/>
<evidence type="ECO:0000259" key="3">
    <source>
        <dbReference type="Pfam" id="PF06414"/>
    </source>
</evidence>
<sequence length="239" mass="26779">MTACMDNEVEKAFPAVWNDLLEDRCITPQEKPWGIVLGGMPGSGKSILIQKVEEELNGNVIPVNGDDFRIYHPDFKEIYANHKGDFPKYTSDFSNKMVERVIGEAVKNRFNIVVEGTFRNPNVPVNTLSIFEEQGYHTKAAIIAIDKNVAWESAIDRYRHDMENGFYARKVDKSSFEEVADNLAENVQIVLESGKASVLEVYSRGGKLFDSGTNHPKEVVGVVNHELQGFNLPGKNISD</sequence>
<dbReference type="Proteomes" id="UP000003294">
    <property type="component" value="Unassembled WGS sequence"/>
</dbReference>
<evidence type="ECO:0000256" key="1">
    <source>
        <dbReference type="ARBA" id="ARBA00022741"/>
    </source>
</evidence>
<name>D0W4T6_NEICI</name>
<proteinExistence type="predicted"/>
<dbReference type="STRING" id="546262.NEICINOT_04684"/>
<organism evidence="4 5">
    <name type="scientific">Neisseria cinerea ATCC 14685</name>
    <dbReference type="NCBI Taxonomy" id="546262"/>
    <lineage>
        <taxon>Bacteria</taxon>
        <taxon>Pseudomonadati</taxon>
        <taxon>Pseudomonadota</taxon>
        <taxon>Betaproteobacteria</taxon>
        <taxon>Neisseriales</taxon>
        <taxon>Neisseriaceae</taxon>
        <taxon>Neisseria</taxon>
    </lineage>
</organism>
<keyword evidence="2" id="KW-0067">ATP-binding</keyword>
<dbReference type="InterPro" id="IPR010488">
    <property type="entry name" value="Zeta_toxin_domain"/>
</dbReference>
<dbReference type="Gene3D" id="3.40.50.300">
    <property type="entry name" value="P-loop containing nucleotide triphosphate hydrolases"/>
    <property type="match status" value="1"/>
</dbReference>
<evidence type="ECO:0000313" key="5">
    <source>
        <dbReference type="Proteomes" id="UP000003294"/>
    </source>
</evidence>
<evidence type="ECO:0000256" key="2">
    <source>
        <dbReference type="ARBA" id="ARBA00022840"/>
    </source>
</evidence>
<dbReference type="InterPro" id="IPR027417">
    <property type="entry name" value="P-loop_NTPase"/>
</dbReference>
<dbReference type="SUPFAM" id="SSF52540">
    <property type="entry name" value="P-loop containing nucleoside triphosphate hydrolases"/>
    <property type="match status" value="1"/>
</dbReference>
<gene>
    <name evidence="4" type="ORF">NEICINOT_04684</name>
</gene>
<feature type="domain" description="Zeta toxin" evidence="3">
    <location>
        <begin position="24"/>
        <end position="211"/>
    </location>
</feature>
<reference evidence="4 5" key="1">
    <citation type="submission" date="2009-10" db="EMBL/GenBank/DDBJ databases">
        <authorList>
            <person name="Weinstock G."/>
            <person name="Sodergren E."/>
            <person name="Clifton S."/>
            <person name="Fulton L."/>
            <person name="Fulton B."/>
            <person name="Courtney L."/>
            <person name="Fronick C."/>
            <person name="Harrison M."/>
            <person name="Strong C."/>
            <person name="Farmer C."/>
            <person name="Delahaunty K."/>
            <person name="Markovic C."/>
            <person name="Hall O."/>
            <person name="Minx P."/>
            <person name="Tomlinson C."/>
            <person name="Mitreva M."/>
            <person name="Nelson J."/>
            <person name="Hou S."/>
            <person name="Wollam A."/>
            <person name="Pepin K.H."/>
            <person name="Johnson M."/>
            <person name="Bhonagiri V."/>
            <person name="Nash W.E."/>
            <person name="Warren W."/>
            <person name="Chinwalla A."/>
            <person name="Mardis E.R."/>
            <person name="Wilson R.K."/>
        </authorList>
    </citation>
    <scope>NUCLEOTIDE SEQUENCE [LARGE SCALE GENOMIC DNA]</scope>
    <source>
        <strain evidence="4 5">ATCC 14685</strain>
    </source>
</reference>
<dbReference type="Pfam" id="PF06414">
    <property type="entry name" value="Zeta_toxin"/>
    <property type="match status" value="1"/>
</dbReference>